<evidence type="ECO:0000259" key="1">
    <source>
        <dbReference type="Pfam" id="PF13456"/>
    </source>
</evidence>
<dbReference type="GO" id="GO:0003676">
    <property type="term" value="F:nucleic acid binding"/>
    <property type="evidence" value="ECO:0007669"/>
    <property type="project" value="InterPro"/>
</dbReference>
<dbReference type="SUPFAM" id="SSF53098">
    <property type="entry name" value="Ribonuclease H-like"/>
    <property type="match status" value="1"/>
</dbReference>
<evidence type="ECO:0000313" key="3">
    <source>
        <dbReference type="RefSeq" id="XP_056863945.1"/>
    </source>
</evidence>
<dbReference type="InterPro" id="IPR012337">
    <property type="entry name" value="RNaseH-like_sf"/>
</dbReference>
<dbReference type="OrthoDB" id="1712133at2759"/>
<dbReference type="GeneID" id="130511119"/>
<dbReference type="CDD" id="cd06222">
    <property type="entry name" value="RNase_H_like"/>
    <property type="match status" value="1"/>
</dbReference>
<dbReference type="InterPro" id="IPR002156">
    <property type="entry name" value="RNaseH_domain"/>
</dbReference>
<dbReference type="KEGG" id="rsz:130511119"/>
<dbReference type="PANTHER" id="PTHR47074">
    <property type="entry name" value="BNAC02G40300D PROTEIN"/>
    <property type="match status" value="1"/>
</dbReference>
<dbReference type="InterPro" id="IPR044730">
    <property type="entry name" value="RNase_H-like_dom_plant"/>
</dbReference>
<gene>
    <name evidence="3" type="primary">LOC130511119</name>
</gene>
<evidence type="ECO:0000313" key="2">
    <source>
        <dbReference type="Proteomes" id="UP000504610"/>
    </source>
</evidence>
<dbReference type="Proteomes" id="UP000504610">
    <property type="component" value="Chromosome 4"/>
</dbReference>
<accession>A0A9W3DJH5</accession>
<dbReference type="GO" id="GO:0004523">
    <property type="term" value="F:RNA-DNA hybrid ribonuclease activity"/>
    <property type="evidence" value="ECO:0007669"/>
    <property type="project" value="InterPro"/>
</dbReference>
<name>A0A9W3DJH5_RAPSA</name>
<dbReference type="RefSeq" id="XP_056863945.1">
    <property type="nucleotide sequence ID" value="XM_057007965.1"/>
</dbReference>
<dbReference type="AlphaFoldDB" id="A0A9W3DJH5"/>
<organism evidence="2 3">
    <name type="scientific">Raphanus sativus</name>
    <name type="common">Radish</name>
    <name type="synonym">Raphanus raphanistrum var. sativus</name>
    <dbReference type="NCBI Taxonomy" id="3726"/>
    <lineage>
        <taxon>Eukaryota</taxon>
        <taxon>Viridiplantae</taxon>
        <taxon>Streptophyta</taxon>
        <taxon>Embryophyta</taxon>
        <taxon>Tracheophyta</taxon>
        <taxon>Spermatophyta</taxon>
        <taxon>Magnoliopsida</taxon>
        <taxon>eudicotyledons</taxon>
        <taxon>Gunneridae</taxon>
        <taxon>Pentapetalae</taxon>
        <taxon>rosids</taxon>
        <taxon>malvids</taxon>
        <taxon>Brassicales</taxon>
        <taxon>Brassicaceae</taxon>
        <taxon>Brassiceae</taxon>
        <taxon>Raphanus</taxon>
    </lineage>
</organism>
<dbReference type="Pfam" id="PF13456">
    <property type="entry name" value="RVT_3"/>
    <property type="match status" value="1"/>
</dbReference>
<keyword evidence="2" id="KW-1185">Reference proteome</keyword>
<reference evidence="2" key="1">
    <citation type="journal article" date="2019" name="Database">
        <title>The radish genome database (RadishGD): an integrated information resource for radish genomics.</title>
        <authorList>
            <person name="Yu H.J."/>
            <person name="Baek S."/>
            <person name="Lee Y.J."/>
            <person name="Cho A."/>
            <person name="Mun J.H."/>
        </authorList>
    </citation>
    <scope>NUCLEOTIDE SEQUENCE [LARGE SCALE GENOMIC DNA]</scope>
    <source>
        <strain evidence="2">cv. WK10039</strain>
    </source>
</reference>
<sequence length="187" mass="20951">MSNAFPWICWFLWISRNQLLIEKRPSTPETIILRAITAIKEWDSAQLLIKKPLPKAPIKPLIAQSLNLHPLTIRCNTDAAWKAGEAGLAWIFTDSEGVELNRGSQHKDQISSACMAEAMAIRSALLHAIDLHINHIWLRSDSQVLIRAISSGKHPAELYGVLSDISSITRLSFFRFRFLSSKGIVIG</sequence>
<protein>
    <submittedName>
        <fullName evidence="3">Uncharacterized protein LOC130511119</fullName>
    </submittedName>
</protein>
<dbReference type="PANTHER" id="PTHR47074:SF49">
    <property type="entry name" value="POLYNUCLEOTIDYL TRANSFERASE, RIBONUCLEASE H-LIKE SUPERFAMILY PROTEIN"/>
    <property type="match status" value="1"/>
</dbReference>
<reference evidence="3" key="2">
    <citation type="submission" date="2025-08" db="UniProtKB">
        <authorList>
            <consortium name="RefSeq"/>
        </authorList>
    </citation>
    <scope>IDENTIFICATION</scope>
    <source>
        <tissue evidence="3">Leaf</tissue>
    </source>
</reference>
<feature type="domain" description="RNase H type-1" evidence="1">
    <location>
        <begin position="76"/>
        <end position="175"/>
    </location>
</feature>
<dbReference type="InterPro" id="IPR036397">
    <property type="entry name" value="RNaseH_sf"/>
</dbReference>
<dbReference type="InterPro" id="IPR052929">
    <property type="entry name" value="RNase_H-like_EbsB-rel"/>
</dbReference>
<proteinExistence type="predicted"/>
<dbReference type="Gene3D" id="3.30.420.10">
    <property type="entry name" value="Ribonuclease H-like superfamily/Ribonuclease H"/>
    <property type="match status" value="1"/>
</dbReference>